<evidence type="ECO:0000313" key="11">
    <source>
        <dbReference type="Proteomes" id="UP001360560"/>
    </source>
</evidence>
<keyword evidence="3 5" id="KW-0967">Endosome</keyword>
<feature type="domain" description="VPS28 N-terminal" evidence="9">
    <location>
        <begin position="20"/>
        <end position="139"/>
    </location>
</feature>
<dbReference type="InterPro" id="IPR038358">
    <property type="entry name" value="VPS28_N_sf"/>
</dbReference>
<dbReference type="Gene3D" id="1.20.120.1130">
    <property type="match status" value="1"/>
</dbReference>
<evidence type="ECO:0000313" key="10">
    <source>
        <dbReference type="EMBL" id="GMM34339.1"/>
    </source>
</evidence>
<dbReference type="SUPFAM" id="SSF140427">
    <property type="entry name" value="VPS28 C-terminal domain-like"/>
    <property type="match status" value="1"/>
</dbReference>
<feature type="region of interest" description="Disordered" evidence="7">
    <location>
        <begin position="200"/>
        <end position="223"/>
    </location>
</feature>
<dbReference type="Gene3D" id="1.20.1440.200">
    <property type="match status" value="1"/>
</dbReference>
<evidence type="ECO:0000256" key="3">
    <source>
        <dbReference type="ARBA" id="ARBA00022753"/>
    </source>
</evidence>
<name>A0AAV5QI66_9ASCO</name>
<dbReference type="GO" id="GO:0000813">
    <property type="term" value="C:ESCRT I complex"/>
    <property type="evidence" value="ECO:0007669"/>
    <property type="project" value="UniProtKB-UniRule"/>
</dbReference>
<dbReference type="InterPro" id="IPR007143">
    <property type="entry name" value="Vps28"/>
</dbReference>
<dbReference type="PROSITE" id="PS51313">
    <property type="entry name" value="VPS28_N"/>
    <property type="match status" value="1"/>
</dbReference>
<dbReference type="InterPro" id="IPR017898">
    <property type="entry name" value="VPS28_N"/>
</dbReference>
<sequence>MSNPPPYAPVSTRVFPSHHMVRQSPALSKEITLDATSRESTEALSEIYSIIIVLDLLEKSYLKDGLFAKTKDPDTKEEVTIDTYTPTALRLLNQYNSLLKLPDVKTQFIDLNTFKKNYGLSCPLASERISAGVPATMVSSITKESSSSDKKNTGVSSRAVAEATGSFITLMDALKLNYKAKDQLYPLLSDLVTSVNAVLSDGDEDSSESETDSDDEEPTSSKKLDFEGRSKLVGWLVKLNNMKADEELNAEDTRQLLFDLETAYKNFYTCLE</sequence>
<feature type="compositionally biased region" description="Acidic residues" evidence="7">
    <location>
        <begin position="201"/>
        <end position="218"/>
    </location>
</feature>
<gene>
    <name evidence="10" type="ORF">DASC09_016640</name>
</gene>
<dbReference type="PANTHER" id="PTHR12937">
    <property type="entry name" value="VACUOLAR PROTEIN SORTING 28, ISOFORM 2 VPS28"/>
    <property type="match status" value="1"/>
</dbReference>
<comment type="function">
    <text evidence="5">Component of the ESCRT-I complex (endosomal sorting complex required for transport I), a regulator of vesicular trafficking process.</text>
</comment>
<reference evidence="10 11" key="1">
    <citation type="journal article" date="2023" name="Elife">
        <title>Identification of key yeast species and microbe-microbe interactions impacting larval growth of Drosophila in the wild.</title>
        <authorList>
            <person name="Mure A."/>
            <person name="Sugiura Y."/>
            <person name="Maeda R."/>
            <person name="Honda K."/>
            <person name="Sakurai N."/>
            <person name="Takahashi Y."/>
            <person name="Watada M."/>
            <person name="Katoh T."/>
            <person name="Gotoh A."/>
            <person name="Gotoh Y."/>
            <person name="Taniguchi I."/>
            <person name="Nakamura K."/>
            <person name="Hayashi T."/>
            <person name="Katayama T."/>
            <person name="Uemura T."/>
            <person name="Hattori Y."/>
        </authorList>
    </citation>
    <scope>NUCLEOTIDE SEQUENCE [LARGE SCALE GENOMIC DNA]</scope>
    <source>
        <strain evidence="10 11">SC-9</strain>
    </source>
</reference>
<dbReference type="PANTHER" id="PTHR12937:SF0">
    <property type="entry name" value="VACUOLAR PROTEIN SORTING-ASSOCIATED PROTEIN 28 HOMOLOG"/>
    <property type="match status" value="1"/>
</dbReference>
<evidence type="ECO:0000256" key="1">
    <source>
        <dbReference type="ARBA" id="ARBA00004177"/>
    </source>
</evidence>
<dbReference type="GO" id="GO:0044877">
    <property type="term" value="F:protein-containing complex binding"/>
    <property type="evidence" value="ECO:0007669"/>
    <property type="project" value="TreeGrafter"/>
</dbReference>
<dbReference type="InterPro" id="IPR037202">
    <property type="entry name" value="ESCRT_assembly_dom"/>
</dbReference>
<comment type="caution">
    <text evidence="10">The sequence shown here is derived from an EMBL/GenBank/DDBJ whole genome shotgun (WGS) entry which is preliminary data.</text>
</comment>
<dbReference type="Proteomes" id="UP001360560">
    <property type="component" value="Unassembled WGS sequence"/>
</dbReference>
<evidence type="ECO:0000256" key="4">
    <source>
        <dbReference type="ARBA" id="ARBA00022927"/>
    </source>
</evidence>
<protein>
    <recommendedName>
        <fullName evidence="5">Vacuolar protein sorting-associated protein 28</fullName>
    </recommendedName>
    <alternativeName>
        <fullName evidence="5">ESCRT-I complex subunit VPS28</fullName>
    </alternativeName>
</protein>
<dbReference type="AlphaFoldDB" id="A0AAV5QI66"/>
<evidence type="ECO:0000256" key="5">
    <source>
        <dbReference type="PIRNR" id="PIRNR017535"/>
    </source>
</evidence>
<evidence type="ECO:0000256" key="6">
    <source>
        <dbReference type="PROSITE-ProRule" id="PRU00642"/>
    </source>
</evidence>
<evidence type="ECO:0000256" key="2">
    <source>
        <dbReference type="ARBA" id="ARBA00022448"/>
    </source>
</evidence>
<dbReference type="EMBL" id="BTFZ01000002">
    <property type="protein sequence ID" value="GMM34339.1"/>
    <property type="molecule type" value="Genomic_DNA"/>
</dbReference>
<comment type="subcellular location">
    <subcellularLocation>
        <location evidence="1">Endosome</location>
    </subcellularLocation>
</comment>
<dbReference type="PROSITE" id="PS51310">
    <property type="entry name" value="VPS28_C"/>
    <property type="match status" value="1"/>
</dbReference>
<dbReference type="InterPro" id="IPR037206">
    <property type="entry name" value="VPS28_C_sf"/>
</dbReference>
<keyword evidence="11" id="KW-1185">Reference proteome</keyword>
<dbReference type="GeneID" id="90072318"/>
<dbReference type="InterPro" id="IPR017899">
    <property type="entry name" value="VPS28_C"/>
</dbReference>
<organism evidence="10 11">
    <name type="scientific">Saccharomycopsis crataegensis</name>
    <dbReference type="NCBI Taxonomy" id="43959"/>
    <lineage>
        <taxon>Eukaryota</taxon>
        <taxon>Fungi</taxon>
        <taxon>Dikarya</taxon>
        <taxon>Ascomycota</taxon>
        <taxon>Saccharomycotina</taxon>
        <taxon>Saccharomycetes</taxon>
        <taxon>Saccharomycopsidaceae</taxon>
        <taxon>Saccharomycopsis</taxon>
    </lineage>
</organism>
<comment type="similarity">
    <text evidence="5 6">Belongs to the VPS28 family.</text>
</comment>
<keyword evidence="4 5" id="KW-0653">Protein transport</keyword>
<feature type="domain" description="VPS28 C-terminal" evidence="8">
    <location>
        <begin position="155"/>
        <end position="272"/>
    </location>
</feature>
<evidence type="ECO:0000259" key="8">
    <source>
        <dbReference type="PROSITE" id="PS51310"/>
    </source>
</evidence>
<dbReference type="RefSeq" id="XP_064851339.1">
    <property type="nucleotide sequence ID" value="XM_064995267.1"/>
</dbReference>
<dbReference type="SUPFAM" id="SSF140111">
    <property type="entry name" value="Endosomal sorting complex assembly domain"/>
    <property type="match status" value="1"/>
</dbReference>
<evidence type="ECO:0000256" key="7">
    <source>
        <dbReference type="SAM" id="MobiDB-lite"/>
    </source>
</evidence>
<dbReference type="GO" id="GO:0043328">
    <property type="term" value="P:protein transport to vacuole involved in ubiquitin-dependent protein catabolic process via the multivesicular body sorting pathway"/>
    <property type="evidence" value="ECO:0007669"/>
    <property type="project" value="TreeGrafter"/>
</dbReference>
<accession>A0AAV5QI66</accession>
<dbReference type="PIRSF" id="PIRSF017535">
    <property type="entry name" value="VPS28"/>
    <property type="match status" value="1"/>
</dbReference>
<evidence type="ECO:0000259" key="9">
    <source>
        <dbReference type="PROSITE" id="PS51313"/>
    </source>
</evidence>
<keyword evidence="2 5" id="KW-0813">Transport</keyword>
<dbReference type="Pfam" id="PF03997">
    <property type="entry name" value="VPS28"/>
    <property type="match status" value="1"/>
</dbReference>
<proteinExistence type="inferred from homology"/>